<dbReference type="GO" id="GO:0036444">
    <property type="term" value="P:calcium import into the mitochondrion"/>
    <property type="evidence" value="ECO:0007669"/>
    <property type="project" value="UniProtKB-ARBA"/>
</dbReference>
<evidence type="ECO:0000256" key="3">
    <source>
        <dbReference type="ARBA" id="ARBA00022448"/>
    </source>
</evidence>
<dbReference type="SUPFAM" id="SSF47473">
    <property type="entry name" value="EF-hand"/>
    <property type="match status" value="2"/>
</dbReference>
<feature type="transmembrane region" description="Helical" evidence="15">
    <location>
        <begin position="58"/>
        <end position="79"/>
    </location>
</feature>
<evidence type="ECO:0000256" key="12">
    <source>
        <dbReference type="ARBA" id="ARBA00023136"/>
    </source>
</evidence>
<keyword evidence="15" id="KW-0812">Transmembrane</keyword>
<evidence type="ECO:0000256" key="14">
    <source>
        <dbReference type="SAM" id="MobiDB-lite"/>
    </source>
</evidence>
<name>A0A0V0J6D1_SCHSO</name>
<dbReference type="InterPro" id="IPR018247">
    <property type="entry name" value="EF_Hand_1_Ca_BS"/>
</dbReference>
<dbReference type="Pfam" id="PF13202">
    <property type="entry name" value="EF-hand_5"/>
    <property type="match status" value="1"/>
</dbReference>
<keyword evidence="4" id="KW-0109">Calcium transport</keyword>
<reference evidence="17" key="1">
    <citation type="submission" date="2016-01" db="EMBL/GenBank/DDBJ databases">
        <title>Reference transcriptome for the parasite Schistocephalus solidus: insights into the molecular evolution of parasitism.</title>
        <authorList>
            <person name="Hebert F.O."/>
            <person name="Grambauer S."/>
            <person name="Barber I."/>
            <person name="Landry C.R."/>
            <person name="Aubin-Horth N."/>
        </authorList>
    </citation>
    <scope>NUCLEOTIDE SEQUENCE</scope>
</reference>
<dbReference type="GO" id="GO:0005758">
    <property type="term" value="C:mitochondrial intermembrane space"/>
    <property type="evidence" value="ECO:0007669"/>
    <property type="project" value="UniProtKB-SubCell"/>
</dbReference>
<evidence type="ECO:0000256" key="10">
    <source>
        <dbReference type="ARBA" id="ARBA00023065"/>
    </source>
</evidence>
<evidence type="ECO:0000256" key="11">
    <source>
        <dbReference type="ARBA" id="ARBA00023128"/>
    </source>
</evidence>
<dbReference type="CDD" id="cd15900">
    <property type="entry name" value="EFh_MICU"/>
    <property type="match status" value="1"/>
</dbReference>
<dbReference type="Gene3D" id="1.10.238.10">
    <property type="entry name" value="EF-hand"/>
    <property type="match status" value="2"/>
</dbReference>
<sequence>MRRTSALAGLFVTPATRICFEDLAFAKLRNSALLLVSERPLSYRNRYTHFQNAYPRKIVGVGYMCFSIAVAGGIWYFGFGRGRSLDDRIEKYFRKQKEKGVTKVECLSPSEGKDLEETTDDADDHPKPKSSFRTRKFIAYEDRIRAYSTPDKIFRYFATLKCTEEDGTTEIYMTPDDFLRAITPGIKQPEGLELDAFRRFDPKHDKLNLSIPKDSIFYCLDENALISFTDFVFLLTVISTPPRQFEIAFRMFDINGDGELDAQEFNVVRNVILDTTAVGKRHRDHTTTGSTLKPVGRSALHSYFFGKDGKEKLTIAKFIDFQARLQQEITRLEFERLGPQNGLISERAFAKSLLTYAGFSENRRRLMLRRVKQKFDANEDDDEDDKEKRDNKEGEQEEPMGISFKDFLDFSRLLRSISDLDTALTFHTLAGAAIDSDTFLHMAKVVAKVHLRPHVVDVVFTLFDENGDGQLSYKEFVQVMKNRLLRGLDKPMDTGFVRLLSALLYCTKQEIKHRLE</sequence>
<keyword evidence="6" id="KW-0677">Repeat</keyword>
<dbReference type="SMART" id="SM00054">
    <property type="entry name" value="EFh"/>
    <property type="match status" value="2"/>
</dbReference>
<dbReference type="InterPro" id="IPR011992">
    <property type="entry name" value="EF-hand-dom_pair"/>
</dbReference>
<evidence type="ECO:0000256" key="7">
    <source>
        <dbReference type="ARBA" id="ARBA00022792"/>
    </source>
</evidence>
<evidence type="ECO:0000256" key="2">
    <source>
        <dbReference type="ARBA" id="ARBA00004569"/>
    </source>
</evidence>
<comment type="similarity">
    <text evidence="13">Belongs to the MICU1 family. MICU1 subfamily.</text>
</comment>
<evidence type="ECO:0000313" key="17">
    <source>
        <dbReference type="EMBL" id="JAP61203.1"/>
    </source>
</evidence>
<protein>
    <submittedName>
        <fullName evidence="17">Calcium uptake protein 1 homolog</fullName>
    </submittedName>
</protein>
<keyword evidence="5" id="KW-0479">Metal-binding</keyword>
<gene>
    <name evidence="17" type="primary">MICU1</name>
    <name evidence="17" type="ORF">TR160257</name>
</gene>
<feature type="domain" description="EF-hand" evidence="16">
    <location>
        <begin position="240"/>
        <end position="275"/>
    </location>
</feature>
<accession>A0A0V0J6D1</accession>
<dbReference type="PANTHER" id="PTHR12294">
    <property type="entry name" value="EF HAND DOMAIN FAMILY A1,A2-RELATED"/>
    <property type="match status" value="1"/>
</dbReference>
<keyword evidence="15" id="KW-1133">Transmembrane helix</keyword>
<evidence type="ECO:0000256" key="1">
    <source>
        <dbReference type="ARBA" id="ARBA00004273"/>
    </source>
</evidence>
<evidence type="ECO:0000256" key="4">
    <source>
        <dbReference type="ARBA" id="ARBA00022568"/>
    </source>
</evidence>
<evidence type="ECO:0000259" key="16">
    <source>
        <dbReference type="PROSITE" id="PS50222"/>
    </source>
</evidence>
<dbReference type="EMBL" id="GEEE01002022">
    <property type="protein sequence ID" value="JAP61203.1"/>
    <property type="molecule type" value="Transcribed_RNA"/>
</dbReference>
<keyword evidence="11" id="KW-0496">Mitochondrion</keyword>
<feature type="domain" description="EF-hand" evidence="16">
    <location>
        <begin position="451"/>
        <end position="486"/>
    </location>
</feature>
<proteinExistence type="inferred from homology"/>
<dbReference type="InterPro" id="IPR039800">
    <property type="entry name" value="MICU1/2/3"/>
</dbReference>
<evidence type="ECO:0000256" key="6">
    <source>
        <dbReference type="ARBA" id="ARBA00022737"/>
    </source>
</evidence>
<dbReference type="AlphaFoldDB" id="A0A0V0J6D1"/>
<keyword evidence="12 15" id="KW-0472">Membrane</keyword>
<dbReference type="GO" id="GO:0005509">
    <property type="term" value="F:calcium ion binding"/>
    <property type="evidence" value="ECO:0007669"/>
    <property type="project" value="InterPro"/>
</dbReference>
<evidence type="ECO:0000256" key="15">
    <source>
        <dbReference type="SAM" id="Phobius"/>
    </source>
</evidence>
<evidence type="ECO:0000256" key="13">
    <source>
        <dbReference type="ARBA" id="ARBA00038333"/>
    </source>
</evidence>
<dbReference type="PANTHER" id="PTHR12294:SF1">
    <property type="entry name" value="CALCIUM UPTAKE PROTEIN 1, MITOCHONDRIAL"/>
    <property type="match status" value="1"/>
</dbReference>
<dbReference type="EMBL" id="GEEE01017406">
    <property type="protein sequence ID" value="JAP45819.1"/>
    <property type="molecule type" value="Transcribed_RNA"/>
</dbReference>
<dbReference type="GO" id="GO:1990246">
    <property type="term" value="C:uniplex complex"/>
    <property type="evidence" value="ECO:0007669"/>
    <property type="project" value="TreeGrafter"/>
</dbReference>
<evidence type="ECO:0000256" key="5">
    <source>
        <dbReference type="ARBA" id="ARBA00022723"/>
    </source>
</evidence>
<evidence type="ECO:0000256" key="8">
    <source>
        <dbReference type="ARBA" id="ARBA00022837"/>
    </source>
</evidence>
<comment type="subcellular location">
    <subcellularLocation>
        <location evidence="1">Mitochondrion inner membrane</location>
    </subcellularLocation>
    <subcellularLocation>
        <location evidence="2">Mitochondrion intermembrane space</location>
    </subcellularLocation>
</comment>
<keyword evidence="3" id="KW-0813">Transport</keyword>
<feature type="region of interest" description="Disordered" evidence="14">
    <location>
        <begin position="377"/>
        <end position="398"/>
    </location>
</feature>
<dbReference type="Pfam" id="PF13833">
    <property type="entry name" value="EF-hand_8"/>
    <property type="match status" value="1"/>
</dbReference>
<organism evidence="17">
    <name type="scientific">Schistocephalus solidus</name>
    <name type="common">Tapeworm</name>
    <dbReference type="NCBI Taxonomy" id="70667"/>
    <lineage>
        <taxon>Eukaryota</taxon>
        <taxon>Metazoa</taxon>
        <taxon>Spiralia</taxon>
        <taxon>Lophotrochozoa</taxon>
        <taxon>Platyhelminthes</taxon>
        <taxon>Cestoda</taxon>
        <taxon>Eucestoda</taxon>
        <taxon>Diphyllobothriidea</taxon>
        <taxon>Diphyllobothriidae</taxon>
        <taxon>Schistocephalus</taxon>
    </lineage>
</organism>
<keyword evidence="9" id="KW-0809">Transit peptide</keyword>
<evidence type="ECO:0000256" key="9">
    <source>
        <dbReference type="ARBA" id="ARBA00022946"/>
    </source>
</evidence>
<dbReference type="PROSITE" id="PS00018">
    <property type="entry name" value="EF_HAND_1"/>
    <property type="match status" value="2"/>
</dbReference>
<keyword evidence="8" id="KW-0106">Calcium</keyword>
<keyword evidence="10" id="KW-0406">Ion transport</keyword>
<dbReference type="PROSITE" id="PS50222">
    <property type="entry name" value="EF_HAND_2"/>
    <property type="match status" value="2"/>
</dbReference>
<dbReference type="GO" id="GO:0051560">
    <property type="term" value="P:mitochondrial calcium ion homeostasis"/>
    <property type="evidence" value="ECO:0007669"/>
    <property type="project" value="TreeGrafter"/>
</dbReference>
<dbReference type="InterPro" id="IPR002048">
    <property type="entry name" value="EF_hand_dom"/>
</dbReference>
<keyword evidence="7" id="KW-0999">Mitochondrion inner membrane</keyword>